<dbReference type="RefSeq" id="WP_210220940.1">
    <property type="nucleotide sequence ID" value="NZ_CP072799.1"/>
</dbReference>
<sequence>MIIYLDESGDLGWKFTAPYRDGGSSRYITIASLAVSPDKKHLPKRLIKKLYKKFNWPIDIEKKWSNMTIDERVWFASQAATLRNRYSDDIRYISITVKKENVEPHIRSDANMLYNYMIGLSLLNEMAKHDAITFIPDPRSIKVESGSSLHDYLQTQLWFEKQVTTILTTQPCNSATSLNVQFSDMLSGVVQGHFEDGNSSPWSKLRTQISYKTLFF</sequence>
<dbReference type="InterPro" id="IPR024524">
    <property type="entry name" value="DUF3800"/>
</dbReference>
<protein>
    <submittedName>
        <fullName evidence="2">DUF3800 domain-containing protein</fullName>
    </submittedName>
</protein>
<keyword evidence="2" id="KW-0614">Plasmid</keyword>
<dbReference type="Pfam" id="PF12686">
    <property type="entry name" value="DUF3800"/>
    <property type="match status" value="1"/>
</dbReference>
<proteinExistence type="predicted"/>
<gene>
    <name evidence="2" type="ORF">J9260_18480</name>
    <name evidence="1" type="ORF">J9260_18545</name>
</gene>
<geneLocation type="plasmid" evidence="2 3">
    <name>pTunz4</name>
</geneLocation>
<evidence type="ECO:0000313" key="2">
    <source>
        <dbReference type="EMBL" id="QTR55504.1"/>
    </source>
</evidence>
<dbReference type="Proteomes" id="UP000672009">
    <property type="component" value="Plasmid pTunz4"/>
</dbReference>
<evidence type="ECO:0000313" key="3">
    <source>
        <dbReference type="Proteomes" id="UP000672009"/>
    </source>
</evidence>
<reference evidence="2" key="1">
    <citation type="submission" date="2021-04" db="EMBL/GenBank/DDBJ databases">
        <title>Genomics, taxonomy and metabolism of representatives of sulfur bacteria of the genus Thiothrix: Thiothrix fructosivorans QT, Thiothrix unzii A1T and three new species, Thiothrix subterranea sp. nov., Thiothrix litoralis sp. nov. and 'Candidatus Thiothrix anitrata' sp. nov.</title>
        <authorList>
            <person name="Ravin N.V."/>
            <person name="Smolyakov D."/>
            <person name="Rudenko T.S."/>
            <person name="Mardanov A.V."/>
            <person name="Beletsky A.V."/>
            <person name="Markov N.D."/>
            <person name="Fomenkov A.I."/>
            <person name="Roberts R.J."/>
            <person name="Karnachuk O.V."/>
            <person name="Novikov A."/>
            <person name="Grabovich M.Y."/>
        </authorList>
    </citation>
    <scope>NUCLEOTIDE SEQUENCE</scope>
    <source>
        <strain evidence="2">A1</strain>
        <plasmid evidence="2">pTunz4</plasmid>
    </source>
</reference>
<name>A0A975IJ48_9GAMM</name>
<keyword evidence="3" id="KW-1185">Reference proteome</keyword>
<dbReference type="EMBL" id="CP072799">
    <property type="protein sequence ID" value="QTR55493.1"/>
    <property type="molecule type" value="Genomic_DNA"/>
</dbReference>
<accession>A0A975IJ48</accession>
<evidence type="ECO:0000313" key="1">
    <source>
        <dbReference type="EMBL" id="QTR55493.1"/>
    </source>
</evidence>
<dbReference type="KEGG" id="tun:J9260_18480"/>
<dbReference type="KEGG" id="tun:J9260_18545"/>
<dbReference type="AlphaFoldDB" id="A0A975IJ48"/>
<organism evidence="2 3">
    <name type="scientific">Thiothrix unzii</name>
    <dbReference type="NCBI Taxonomy" id="111769"/>
    <lineage>
        <taxon>Bacteria</taxon>
        <taxon>Pseudomonadati</taxon>
        <taxon>Pseudomonadota</taxon>
        <taxon>Gammaproteobacteria</taxon>
        <taxon>Thiotrichales</taxon>
        <taxon>Thiotrichaceae</taxon>
        <taxon>Thiothrix</taxon>
    </lineage>
</organism>
<dbReference type="EMBL" id="CP072799">
    <property type="protein sequence ID" value="QTR55504.1"/>
    <property type="molecule type" value="Genomic_DNA"/>
</dbReference>